<proteinExistence type="predicted"/>
<evidence type="ECO:0000313" key="2">
    <source>
        <dbReference type="Proteomes" id="UP000183832"/>
    </source>
</evidence>
<accession>A0A1J1ILE3</accession>
<reference evidence="1 2" key="1">
    <citation type="submission" date="2015-04" db="EMBL/GenBank/DDBJ databases">
        <authorList>
            <person name="Syromyatnikov M.Y."/>
            <person name="Popov V.N."/>
        </authorList>
    </citation>
    <scope>NUCLEOTIDE SEQUENCE [LARGE SCALE GENOMIC DNA]</scope>
</reference>
<name>A0A1J1ILE3_9DIPT</name>
<organism evidence="1 2">
    <name type="scientific">Clunio marinus</name>
    <dbReference type="NCBI Taxonomy" id="568069"/>
    <lineage>
        <taxon>Eukaryota</taxon>
        <taxon>Metazoa</taxon>
        <taxon>Ecdysozoa</taxon>
        <taxon>Arthropoda</taxon>
        <taxon>Hexapoda</taxon>
        <taxon>Insecta</taxon>
        <taxon>Pterygota</taxon>
        <taxon>Neoptera</taxon>
        <taxon>Endopterygota</taxon>
        <taxon>Diptera</taxon>
        <taxon>Nematocera</taxon>
        <taxon>Chironomoidea</taxon>
        <taxon>Chironomidae</taxon>
        <taxon>Clunio</taxon>
    </lineage>
</organism>
<gene>
    <name evidence="1" type="ORF">CLUMA_CG014567</name>
</gene>
<dbReference type="EMBL" id="CVRI01000055">
    <property type="protein sequence ID" value="CRL01061.1"/>
    <property type="molecule type" value="Genomic_DNA"/>
</dbReference>
<dbReference type="AlphaFoldDB" id="A0A1J1ILE3"/>
<sequence length="107" mass="12602">MEKSIFFHRKSLKSIREKVDLSFVKRSFVRQSTLTKEGMKYLQAETIGSKDRSHKLKDMKFPLLFTTVPDIFTSSYTLRTDESYERQEKQSNKSQRCYACASEETLT</sequence>
<dbReference type="Proteomes" id="UP000183832">
    <property type="component" value="Unassembled WGS sequence"/>
</dbReference>
<evidence type="ECO:0000313" key="1">
    <source>
        <dbReference type="EMBL" id="CRL01061.1"/>
    </source>
</evidence>
<protein>
    <submittedName>
        <fullName evidence="1">CLUMA_CG014567, isoform A</fullName>
    </submittedName>
</protein>
<keyword evidence="2" id="KW-1185">Reference proteome</keyword>